<evidence type="ECO:0000259" key="8">
    <source>
        <dbReference type="PROSITE" id="PS51900"/>
    </source>
</evidence>
<dbReference type="Gene3D" id="1.10.150.130">
    <property type="match status" value="1"/>
</dbReference>
<dbReference type="PROSITE" id="PS51900">
    <property type="entry name" value="CB"/>
    <property type="match status" value="1"/>
</dbReference>
<dbReference type="Pfam" id="PF00589">
    <property type="entry name" value="Phage_integrase"/>
    <property type="match status" value="1"/>
</dbReference>
<keyword evidence="3 5" id="KW-0238">DNA-binding</keyword>
<dbReference type="PANTHER" id="PTHR30349">
    <property type="entry name" value="PHAGE INTEGRASE-RELATED"/>
    <property type="match status" value="1"/>
</dbReference>
<evidence type="ECO:0000256" key="5">
    <source>
        <dbReference type="PROSITE-ProRule" id="PRU01248"/>
    </source>
</evidence>
<evidence type="ECO:0000256" key="2">
    <source>
        <dbReference type="ARBA" id="ARBA00022908"/>
    </source>
</evidence>
<gene>
    <name evidence="9" type="ORF">Lysil_0501</name>
</gene>
<evidence type="ECO:0000256" key="6">
    <source>
        <dbReference type="SAM" id="MobiDB-lite"/>
    </source>
</evidence>
<feature type="domain" description="Tyr recombinase" evidence="7">
    <location>
        <begin position="195"/>
        <end position="390"/>
    </location>
</feature>
<dbReference type="PROSITE" id="PS51898">
    <property type="entry name" value="TYR_RECOMBINASE"/>
    <property type="match status" value="1"/>
</dbReference>
<protein>
    <submittedName>
        <fullName evidence="9">Site-specific recombinase XerD</fullName>
    </submittedName>
</protein>
<dbReference type="PANTHER" id="PTHR30349:SF41">
    <property type="entry name" value="INTEGRASE_RECOMBINASE PROTEIN MJ0367-RELATED"/>
    <property type="match status" value="1"/>
</dbReference>
<organism evidence="9 10">
    <name type="scientific">Solilutibacter silvestris</name>
    <dbReference type="NCBI Taxonomy" id="1645665"/>
    <lineage>
        <taxon>Bacteria</taxon>
        <taxon>Pseudomonadati</taxon>
        <taxon>Pseudomonadota</taxon>
        <taxon>Gammaproteobacteria</taxon>
        <taxon>Lysobacterales</taxon>
        <taxon>Lysobacteraceae</taxon>
        <taxon>Solilutibacter</taxon>
    </lineage>
</organism>
<dbReference type="OrthoDB" id="3698359at2"/>
<evidence type="ECO:0000256" key="1">
    <source>
        <dbReference type="ARBA" id="ARBA00008857"/>
    </source>
</evidence>
<comment type="similarity">
    <text evidence="1">Belongs to the 'phage' integrase family.</text>
</comment>
<feature type="domain" description="Core-binding (CB)" evidence="8">
    <location>
        <begin position="52"/>
        <end position="143"/>
    </location>
</feature>
<name>A0A2K1Q1G8_9GAMM</name>
<keyword evidence="10" id="KW-1185">Reference proteome</keyword>
<dbReference type="AlphaFoldDB" id="A0A2K1Q1G8"/>
<dbReference type="InterPro" id="IPR013762">
    <property type="entry name" value="Integrase-like_cat_sf"/>
</dbReference>
<accession>A0A2K1Q1G8</accession>
<dbReference type="InterPro" id="IPR044068">
    <property type="entry name" value="CB"/>
</dbReference>
<evidence type="ECO:0000256" key="3">
    <source>
        <dbReference type="ARBA" id="ARBA00023125"/>
    </source>
</evidence>
<dbReference type="InterPro" id="IPR010998">
    <property type="entry name" value="Integrase_recombinase_N"/>
</dbReference>
<dbReference type="EMBL" id="NPZB01000001">
    <property type="protein sequence ID" value="PNS08872.1"/>
    <property type="molecule type" value="Genomic_DNA"/>
</dbReference>
<dbReference type="Gene3D" id="1.10.443.10">
    <property type="entry name" value="Intergrase catalytic core"/>
    <property type="match status" value="1"/>
</dbReference>
<evidence type="ECO:0000313" key="9">
    <source>
        <dbReference type="EMBL" id="PNS08872.1"/>
    </source>
</evidence>
<sequence length="403" mass="46273">MTATILPFGQAPLAQAANEVPVPTPEEAREERRRRARKAKQPTVLPLQRPPRDLTEAEMKLQTQMLDGYFVGHRGARRHTAKTVQRDRRHAEEFLAYAGQPIWACTSDDFESWCSHLSAERKLKSKTQRGMQTAVSTLYDYLVTNRNWQNQVHALCGERIEQVVTVENRIVHVTDDGEVTERYHMDAQELDAFFRMIDILIEIAGGERKRLLKTLQRDKAMFCTYYAYGLRLSEGHKLDMTSFRKNPDLPELGRYGFAGVYGKGSRGSGPKFRMAPPITPAIPSILDWYLEEIRPKFAVLPGHESAMWLSEVGKRLCRASIWGRYKFLIRTCGLDEKLFSTHGLRHMFASHQSEADVPMQFTSKSMGHVHGSTTARYTHLSDKFLRNVAVNVIRRDLYREDET</sequence>
<keyword evidence="4" id="KW-0233">DNA recombination</keyword>
<proteinExistence type="inferred from homology"/>
<dbReference type="InterPro" id="IPR011010">
    <property type="entry name" value="DNA_brk_join_enz"/>
</dbReference>
<dbReference type="SUPFAM" id="SSF56349">
    <property type="entry name" value="DNA breaking-rejoining enzymes"/>
    <property type="match status" value="1"/>
</dbReference>
<reference evidence="9 10" key="1">
    <citation type="submission" date="2017-08" db="EMBL/GenBank/DDBJ databases">
        <title>Lysobacter sylvestris genome.</title>
        <authorList>
            <person name="Zhang D.-C."/>
            <person name="Albuquerque L."/>
            <person name="Franca L."/>
            <person name="Froufe H.J.C."/>
            <person name="Barroso C."/>
            <person name="Egas C."/>
            <person name="Da Costa M."/>
            <person name="Margesin R."/>
        </authorList>
    </citation>
    <scope>NUCLEOTIDE SEQUENCE [LARGE SCALE GENOMIC DNA]</scope>
    <source>
        <strain evidence="9 10">AM20-91</strain>
    </source>
</reference>
<dbReference type="GO" id="GO:0006310">
    <property type="term" value="P:DNA recombination"/>
    <property type="evidence" value="ECO:0007669"/>
    <property type="project" value="UniProtKB-KW"/>
</dbReference>
<dbReference type="GO" id="GO:0003677">
    <property type="term" value="F:DNA binding"/>
    <property type="evidence" value="ECO:0007669"/>
    <property type="project" value="UniProtKB-UniRule"/>
</dbReference>
<evidence type="ECO:0000256" key="4">
    <source>
        <dbReference type="ARBA" id="ARBA00023172"/>
    </source>
</evidence>
<dbReference type="GO" id="GO:0015074">
    <property type="term" value="P:DNA integration"/>
    <property type="evidence" value="ECO:0007669"/>
    <property type="project" value="UniProtKB-KW"/>
</dbReference>
<feature type="region of interest" description="Disordered" evidence="6">
    <location>
        <begin position="1"/>
        <end position="48"/>
    </location>
</feature>
<dbReference type="Proteomes" id="UP000236220">
    <property type="component" value="Unassembled WGS sequence"/>
</dbReference>
<comment type="caution">
    <text evidence="9">The sequence shown here is derived from an EMBL/GenBank/DDBJ whole genome shotgun (WGS) entry which is preliminary data.</text>
</comment>
<dbReference type="RefSeq" id="WP_103074002.1">
    <property type="nucleotide sequence ID" value="NZ_NPZB01000001.1"/>
</dbReference>
<keyword evidence="2" id="KW-0229">DNA integration</keyword>
<dbReference type="InterPro" id="IPR050090">
    <property type="entry name" value="Tyrosine_recombinase_XerCD"/>
</dbReference>
<evidence type="ECO:0000313" key="10">
    <source>
        <dbReference type="Proteomes" id="UP000236220"/>
    </source>
</evidence>
<evidence type="ECO:0000259" key="7">
    <source>
        <dbReference type="PROSITE" id="PS51898"/>
    </source>
</evidence>
<dbReference type="InterPro" id="IPR002104">
    <property type="entry name" value="Integrase_catalytic"/>
</dbReference>